<evidence type="ECO:0000313" key="2">
    <source>
        <dbReference type="Proteomes" id="UP000555552"/>
    </source>
</evidence>
<dbReference type="EMBL" id="JABEMA010000223">
    <property type="protein sequence ID" value="NNH23927.1"/>
    <property type="molecule type" value="Genomic_DNA"/>
</dbReference>
<evidence type="ECO:0008006" key="3">
    <source>
        <dbReference type="Google" id="ProtNLM"/>
    </source>
</evidence>
<dbReference type="AlphaFoldDB" id="A0A849BSG2"/>
<organism evidence="1 2">
    <name type="scientific">Pseudokineococcus marinus</name>
    <dbReference type="NCBI Taxonomy" id="351215"/>
    <lineage>
        <taxon>Bacteria</taxon>
        <taxon>Bacillati</taxon>
        <taxon>Actinomycetota</taxon>
        <taxon>Actinomycetes</taxon>
        <taxon>Kineosporiales</taxon>
        <taxon>Kineosporiaceae</taxon>
        <taxon>Pseudokineococcus</taxon>
    </lineage>
</organism>
<accession>A0A849BSG2</accession>
<protein>
    <recommendedName>
        <fullName evidence="3">Chemotaxis phosphatase CheX-like domain-containing protein</fullName>
    </recommendedName>
</protein>
<comment type="caution">
    <text evidence="1">The sequence shown here is derived from an EMBL/GenBank/DDBJ whole genome shotgun (WGS) entry which is preliminary data.</text>
</comment>
<keyword evidence="2" id="KW-1185">Reference proteome</keyword>
<dbReference type="Proteomes" id="UP000555552">
    <property type="component" value="Unassembled WGS sequence"/>
</dbReference>
<gene>
    <name evidence="1" type="ORF">HLB09_12685</name>
</gene>
<evidence type="ECO:0000313" key="1">
    <source>
        <dbReference type="EMBL" id="NNH23927.1"/>
    </source>
</evidence>
<name>A0A849BSG2_9ACTN</name>
<dbReference type="RefSeq" id="WP_171203710.1">
    <property type="nucleotide sequence ID" value="NZ_BAAANP010000039.1"/>
</dbReference>
<reference evidence="1 2" key="1">
    <citation type="submission" date="2020-05" db="EMBL/GenBank/DDBJ databases">
        <title>MicrobeNet Type strains.</title>
        <authorList>
            <person name="Nicholson A.C."/>
        </authorList>
    </citation>
    <scope>NUCLEOTIDE SEQUENCE [LARGE SCALE GENOMIC DNA]</scope>
    <source>
        <strain evidence="1 2">JCM 14547</strain>
    </source>
</reference>
<proteinExistence type="predicted"/>
<sequence>MSEAATTAVELPTTAAVRGVLEGLLGRDVVPGPGPRVTGDDAAGTVAVYTRGAETVGLLALDLAGSAILGAALGLVPRGGAEASVEDGQLSPLLAENVAELCNVMAPLVPVAGGGHGRLASVHGSGEPCPTDVADALRRGAGRLDLVLDVAGYGRGGMSLLLT</sequence>